<accession>A0A439D0I2</accession>
<keyword evidence="2" id="KW-0521">NADP</keyword>
<comment type="caution">
    <text evidence="5">The sequence shown here is derived from an EMBL/GenBank/DDBJ whole genome shotgun (WGS) entry which is preliminary data.</text>
</comment>
<comment type="similarity">
    <text evidence="1">Belongs to the aldo/keto reductase family.</text>
</comment>
<dbReference type="Pfam" id="PF00248">
    <property type="entry name" value="Aldo_ket_red"/>
    <property type="match status" value="1"/>
</dbReference>
<dbReference type="Gene3D" id="3.20.20.100">
    <property type="entry name" value="NADP-dependent oxidoreductase domain"/>
    <property type="match status" value="1"/>
</dbReference>
<protein>
    <recommendedName>
        <fullName evidence="4">NADP-dependent oxidoreductase domain-containing protein</fullName>
    </recommendedName>
</protein>
<dbReference type="AlphaFoldDB" id="A0A439D0I2"/>
<organism evidence="5 6">
    <name type="scientific">Xylaria grammica</name>
    <dbReference type="NCBI Taxonomy" id="363999"/>
    <lineage>
        <taxon>Eukaryota</taxon>
        <taxon>Fungi</taxon>
        <taxon>Dikarya</taxon>
        <taxon>Ascomycota</taxon>
        <taxon>Pezizomycotina</taxon>
        <taxon>Sordariomycetes</taxon>
        <taxon>Xylariomycetidae</taxon>
        <taxon>Xylariales</taxon>
        <taxon>Xylariaceae</taxon>
        <taxon>Xylaria</taxon>
    </lineage>
</organism>
<evidence type="ECO:0000313" key="6">
    <source>
        <dbReference type="Proteomes" id="UP000286045"/>
    </source>
</evidence>
<dbReference type="PRINTS" id="PR00069">
    <property type="entry name" value="ALDKETRDTASE"/>
</dbReference>
<dbReference type="Proteomes" id="UP000286045">
    <property type="component" value="Unassembled WGS sequence"/>
</dbReference>
<reference evidence="5 6" key="1">
    <citation type="submission" date="2018-12" db="EMBL/GenBank/DDBJ databases">
        <title>Draft genome sequence of Xylaria grammica IHI A82.</title>
        <authorList>
            <person name="Buettner E."/>
            <person name="Kellner H."/>
        </authorList>
    </citation>
    <scope>NUCLEOTIDE SEQUENCE [LARGE SCALE GENOMIC DNA]</scope>
    <source>
        <strain evidence="5 6">IHI A82</strain>
    </source>
</reference>
<keyword evidence="6" id="KW-1185">Reference proteome</keyword>
<keyword evidence="3" id="KW-0560">Oxidoreductase</keyword>
<dbReference type="InterPro" id="IPR023210">
    <property type="entry name" value="NADP_OxRdtase_dom"/>
</dbReference>
<dbReference type="InterPro" id="IPR044494">
    <property type="entry name" value="AKR3C2/3"/>
</dbReference>
<sequence length="345" mass="38572">MDALLRATYVTVITATRKIAQLIVFRFSHLRLAVSRLVDTRSSQAFPIRSISKIDAATSRLGDGNVIPKIGFGTGTVWYKDNVNDPINRELIETLKDSLREGFVHIDCADSYGTEREVGIAIRESGISRDKLFITTKVLDGWEDVPKAIDASLKRLQTEYVDLYLLHNPYVIGTAEGLRQGWKGMELVKASGKARSIGVSNMQKRDIQAILTIASEIPVINQLEFHPYLQRSDDFLPWMRSHGIGVSSFKSLAPITVAKGGPLDDILGSIAYTHGVTPSAVLLRWAMNQGVIPITTTGRRTRMKEYLAALKLNLSSEEQEDITKVGLTHHFRWWGKNFFDVDDRS</sequence>
<evidence type="ECO:0000256" key="2">
    <source>
        <dbReference type="ARBA" id="ARBA00022857"/>
    </source>
</evidence>
<evidence type="ECO:0000256" key="3">
    <source>
        <dbReference type="ARBA" id="ARBA00023002"/>
    </source>
</evidence>
<gene>
    <name evidence="5" type="ORF">EKO27_g7187</name>
</gene>
<dbReference type="InterPro" id="IPR036812">
    <property type="entry name" value="NAD(P)_OxRdtase_dom_sf"/>
</dbReference>
<evidence type="ECO:0000259" key="4">
    <source>
        <dbReference type="Pfam" id="PF00248"/>
    </source>
</evidence>
<dbReference type="SUPFAM" id="SSF51430">
    <property type="entry name" value="NAD(P)-linked oxidoreductase"/>
    <property type="match status" value="1"/>
</dbReference>
<dbReference type="GO" id="GO:0016652">
    <property type="term" value="F:oxidoreductase activity, acting on NAD(P)H as acceptor"/>
    <property type="evidence" value="ECO:0007669"/>
    <property type="project" value="InterPro"/>
</dbReference>
<dbReference type="STRING" id="363999.A0A439D0I2"/>
<dbReference type="InterPro" id="IPR020471">
    <property type="entry name" value="AKR"/>
</dbReference>
<evidence type="ECO:0000313" key="5">
    <source>
        <dbReference type="EMBL" id="RWA07918.1"/>
    </source>
</evidence>
<dbReference type="EMBL" id="RYZI01000229">
    <property type="protein sequence ID" value="RWA07918.1"/>
    <property type="molecule type" value="Genomic_DNA"/>
</dbReference>
<feature type="domain" description="NADP-dependent oxidoreductase" evidence="4">
    <location>
        <begin position="69"/>
        <end position="325"/>
    </location>
</feature>
<dbReference type="PANTHER" id="PTHR43827">
    <property type="entry name" value="2,5-DIKETO-D-GLUCONIC ACID REDUCTASE"/>
    <property type="match status" value="1"/>
</dbReference>
<name>A0A439D0I2_9PEZI</name>
<dbReference type="CDD" id="cd19120">
    <property type="entry name" value="AKR_AKR3C2-3"/>
    <property type="match status" value="1"/>
</dbReference>
<evidence type="ECO:0000256" key="1">
    <source>
        <dbReference type="ARBA" id="ARBA00007905"/>
    </source>
</evidence>
<dbReference type="GO" id="GO:0016616">
    <property type="term" value="F:oxidoreductase activity, acting on the CH-OH group of donors, NAD or NADP as acceptor"/>
    <property type="evidence" value="ECO:0007669"/>
    <property type="project" value="UniProtKB-ARBA"/>
</dbReference>
<dbReference type="FunFam" id="3.20.20.100:FF:000002">
    <property type="entry name" value="2,5-diketo-D-gluconic acid reductase A"/>
    <property type="match status" value="1"/>
</dbReference>
<dbReference type="PANTHER" id="PTHR43827:SF3">
    <property type="entry name" value="NADP-DEPENDENT OXIDOREDUCTASE DOMAIN-CONTAINING PROTEIN"/>
    <property type="match status" value="1"/>
</dbReference>
<proteinExistence type="inferred from homology"/>